<proteinExistence type="predicted"/>
<name>A0ABQ3VQU4_9CHLR</name>
<evidence type="ECO:0000313" key="1">
    <source>
        <dbReference type="EMBL" id="GHO88185.1"/>
    </source>
</evidence>
<comment type="caution">
    <text evidence="1">The sequence shown here is derived from an EMBL/GenBank/DDBJ whole genome shotgun (WGS) entry which is preliminary data.</text>
</comment>
<dbReference type="RefSeq" id="WP_201365794.1">
    <property type="nucleotide sequence ID" value="NZ_BNJJ01000022.1"/>
</dbReference>
<organism evidence="1 2">
    <name type="scientific">Dictyobacter formicarum</name>
    <dbReference type="NCBI Taxonomy" id="2778368"/>
    <lineage>
        <taxon>Bacteria</taxon>
        <taxon>Bacillati</taxon>
        <taxon>Chloroflexota</taxon>
        <taxon>Ktedonobacteria</taxon>
        <taxon>Ktedonobacterales</taxon>
        <taxon>Dictyobacteraceae</taxon>
        <taxon>Dictyobacter</taxon>
    </lineage>
</organism>
<sequence length="106" mass="11439">MTLPEACAGGFSAHAELCAGCPPELLRQGRKHFTEPRQATAWEHVTMVTETRGYGAAATHVTRACGPTVRATVYPAGPGSAPRIRDTSARNTSQYGISWQLNLERK</sequence>
<gene>
    <name evidence="1" type="ORF">KSZ_61910</name>
</gene>
<reference evidence="1 2" key="1">
    <citation type="journal article" date="2021" name="Int. J. Syst. Evol. Microbiol.">
        <title>Reticulibacter mediterranei gen. nov., sp. nov., within the new family Reticulibacteraceae fam. nov., and Ktedonospora formicarum gen. nov., sp. nov., Ktedonobacter robiniae sp. nov., Dictyobacter formicarum sp. nov. and Dictyobacter arantiisoli sp. nov., belonging to the class Ktedonobacteria.</title>
        <authorList>
            <person name="Yabe S."/>
            <person name="Zheng Y."/>
            <person name="Wang C.M."/>
            <person name="Sakai Y."/>
            <person name="Abe K."/>
            <person name="Yokota A."/>
            <person name="Donadio S."/>
            <person name="Cavaletti L."/>
            <person name="Monciardini P."/>
        </authorList>
    </citation>
    <scope>NUCLEOTIDE SEQUENCE [LARGE SCALE GENOMIC DNA]</scope>
    <source>
        <strain evidence="1 2">SOSP1-9</strain>
    </source>
</reference>
<protein>
    <submittedName>
        <fullName evidence="1">Uncharacterized protein</fullName>
    </submittedName>
</protein>
<dbReference type="Proteomes" id="UP000635565">
    <property type="component" value="Unassembled WGS sequence"/>
</dbReference>
<evidence type="ECO:0000313" key="2">
    <source>
        <dbReference type="Proteomes" id="UP000635565"/>
    </source>
</evidence>
<accession>A0ABQ3VQU4</accession>
<dbReference type="EMBL" id="BNJJ01000022">
    <property type="protein sequence ID" value="GHO88185.1"/>
    <property type="molecule type" value="Genomic_DNA"/>
</dbReference>
<keyword evidence="2" id="KW-1185">Reference proteome</keyword>